<organism evidence="1 2">
    <name type="scientific">Alicyclobacillus cycloheptanicus</name>
    <dbReference type="NCBI Taxonomy" id="1457"/>
    <lineage>
        <taxon>Bacteria</taxon>
        <taxon>Bacillati</taxon>
        <taxon>Bacillota</taxon>
        <taxon>Bacilli</taxon>
        <taxon>Bacillales</taxon>
        <taxon>Alicyclobacillaceae</taxon>
        <taxon>Alicyclobacillus</taxon>
    </lineage>
</organism>
<evidence type="ECO:0000313" key="2">
    <source>
        <dbReference type="Proteomes" id="UP001232973"/>
    </source>
</evidence>
<dbReference type="Gene3D" id="2.40.70.10">
    <property type="entry name" value="Acid Proteases"/>
    <property type="match status" value="1"/>
</dbReference>
<evidence type="ECO:0000313" key="1">
    <source>
        <dbReference type="EMBL" id="MDQ0191452.1"/>
    </source>
</evidence>
<proteinExistence type="predicted"/>
<dbReference type="EMBL" id="JAUSTP010000044">
    <property type="protein sequence ID" value="MDQ0191452.1"/>
    <property type="molecule type" value="Genomic_DNA"/>
</dbReference>
<dbReference type="InterPro" id="IPR021109">
    <property type="entry name" value="Peptidase_aspartic_dom_sf"/>
</dbReference>
<dbReference type="SUPFAM" id="SSF50630">
    <property type="entry name" value="Acid proteases"/>
    <property type="match status" value="1"/>
</dbReference>
<dbReference type="Proteomes" id="UP001232973">
    <property type="component" value="Unassembled WGS sequence"/>
</dbReference>
<protein>
    <recommendedName>
        <fullName evidence="3">Aspartyl protease</fullName>
    </recommendedName>
</protein>
<gene>
    <name evidence="1" type="ORF">J2S03_003323</name>
</gene>
<name>A0ABT9XMD1_9BACL</name>
<evidence type="ECO:0008006" key="3">
    <source>
        <dbReference type="Google" id="ProtNLM"/>
    </source>
</evidence>
<reference evidence="1 2" key="1">
    <citation type="submission" date="2023-07" db="EMBL/GenBank/DDBJ databases">
        <title>Genomic Encyclopedia of Type Strains, Phase IV (KMG-IV): sequencing the most valuable type-strain genomes for metagenomic binning, comparative biology and taxonomic classification.</title>
        <authorList>
            <person name="Goeker M."/>
        </authorList>
    </citation>
    <scope>NUCLEOTIDE SEQUENCE [LARGE SCALE GENOMIC DNA]</scope>
    <source>
        <strain evidence="1 2">DSM 4006</strain>
    </source>
</reference>
<sequence>MKMKIVNGILIASLTITHKENTKVLHDMIVDTGSAHTWVNLDAVENNLDVAPEDGDQIVTAFGIGGRDIANRKRIDRLEFGTFSVTDFQVDFGRLDDDISGLIGLDLLMAGNFVLDLSRLEMHQAHT</sequence>
<comment type="caution">
    <text evidence="1">The sequence shown here is derived from an EMBL/GenBank/DDBJ whole genome shotgun (WGS) entry which is preliminary data.</text>
</comment>
<dbReference type="RefSeq" id="WP_274455473.1">
    <property type="nucleotide sequence ID" value="NZ_CP067097.1"/>
</dbReference>
<dbReference type="Pfam" id="PF13650">
    <property type="entry name" value="Asp_protease_2"/>
    <property type="match status" value="1"/>
</dbReference>
<accession>A0ABT9XMD1</accession>
<keyword evidence="2" id="KW-1185">Reference proteome</keyword>